<dbReference type="GO" id="GO:0030077">
    <property type="term" value="C:plasma membrane light-harvesting complex"/>
    <property type="evidence" value="ECO:0007669"/>
    <property type="project" value="InterPro"/>
</dbReference>
<dbReference type="RefSeq" id="WP_354701507.1">
    <property type="nucleotide sequence ID" value="NZ_CP114014.1"/>
</dbReference>
<dbReference type="PROSITE" id="PS50110">
    <property type="entry name" value="RESPONSE_REGULATORY"/>
    <property type="match status" value="1"/>
</dbReference>
<sequence length="349" mass="36801">MIHAEADVAAAIGWRGARALSPDGRRVGDVSGLILDRQSGKPLWLLVHTRAKGYRATPLVDTIGRKDRVHVPWAAGVVLGSPPVPADGALSVSNEQALCAYYRVPLTRGAKLSAWERRRTTGLGAVAPDGEITWEPGPRYDTHILSGRPGVEPPAARTPRLRVLVADPHIAAVQALREAIEAQPGLQVTQVLRDGPPAIAAVRHDTPDVLVLSLQMQLLGGLEVRDRVHAANHDIVTVLLDYASAGTLQRLDERTMLVSAVAGPEAALDAIGQLTAGRVELGPAAPAPPPDAALLVPAGGPLPAAMQARHTGLPPIVLPPVHESAFGPPALRPRAQWAARPDGEPQRDN</sequence>
<comment type="caution">
    <text evidence="1">Lacks conserved residue(s) required for the propagation of feature annotation.</text>
</comment>
<feature type="domain" description="Response regulatory" evidence="3">
    <location>
        <begin position="162"/>
        <end position="297"/>
    </location>
</feature>
<dbReference type="Gene3D" id="3.40.50.2300">
    <property type="match status" value="1"/>
</dbReference>
<evidence type="ECO:0000259" key="3">
    <source>
        <dbReference type="PROSITE" id="PS50110"/>
    </source>
</evidence>
<dbReference type="InterPro" id="IPR014747">
    <property type="entry name" value="Bac_photo_RC_H_C"/>
</dbReference>
<dbReference type="Pfam" id="PF00072">
    <property type="entry name" value="Response_reg"/>
    <property type="match status" value="1"/>
</dbReference>
<reference evidence="4" key="1">
    <citation type="submission" date="2022-12" db="EMBL/GenBank/DDBJ databases">
        <title>Paraconexibacter alkalitolerans sp. nov. and Baekduia alba sp. nov., isolated from soil and emended description of the genera Paraconexibacter (Chun et al., 2020) and Baekduia (An et al., 2020).</title>
        <authorList>
            <person name="Vieira S."/>
            <person name="Huber K.J."/>
            <person name="Geppert A."/>
            <person name="Wolf J."/>
            <person name="Neumann-Schaal M."/>
            <person name="Muesken M."/>
            <person name="Overmann J."/>
        </authorList>
    </citation>
    <scope>NUCLEOTIDE SEQUENCE</scope>
    <source>
        <strain evidence="4">AEG42_29</strain>
    </source>
</reference>
<evidence type="ECO:0000313" key="4">
    <source>
        <dbReference type="EMBL" id="XAY04985.1"/>
    </source>
</evidence>
<dbReference type="Gene3D" id="3.90.50.10">
    <property type="entry name" value="Photosynthetic Reaction Center, subunit H, domain 2"/>
    <property type="match status" value="1"/>
</dbReference>
<gene>
    <name evidence="4" type="ORF">DSM112329_01826</name>
</gene>
<protein>
    <recommendedName>
        <fullName evidence="3">Response regulatory domain-containing protein</fullName>
    </recommendedName>
</protein>
<dbReference type="InterPro" id="IPR001789">
    <property type="entry name" value="Sig_transdc_resp-reg_receiver"/>
</dbReference>
<dbReference type="SUPFAM" id="SSF52172">
    <property type="entry name" value="CheY-like"/>
    <property type="match status" value="1"/>
</dbReference>
<organism evidence="4">
    <name type="scientific">Paraconexibacter sp. AEG42_29</name>
    <dbReference type="NCBI Taxonomy" id="2997339"/>
    <lineage>
        <taxon>Bacteria</taxon>
        <taxon>Bacillati</taxon>
        <taxon>Actinomycetota</taxon>
        <taxon>Thermoleophilia</taxon>
        <taxon>Solirubrobacterales</taxon>
        <taxon>Paraconexibacteraceae</taxon>
        <taxon>Paraconexibacter</taxon>
    </lineage>
</organism>
<accession>A0AAU7ATL4</accession>
<dbReference type="GO" id="GO:0000160">
    <property type="term" value="P:phosphorelay signal transduction system"/>
    <property type="evidence" value="ECO:0007669"/>
    <property type="project" value="InterPro"/>
</dbReference>
<dbReference type="KEGG" id="parq:DSM112329_01826"/>
<dbReference type="GO" id="GO:0019684">
    <property type="term" value="P:photosynthesis, light reaction"/>
    <property type="evidence" value="ECO:0007669"/>
    <property type="project" value="InterPro"/>
</dbReference>
<dbReference type="InterPro" id="IPR011006">
    <property type="entry name" value="CheY-like_superfamily"/>
</dbReference>
<dbReference type="AlphaFoldDB" id="A0AAU7ATL4"/>
<evidence type="ECO:0000256" key="2">
    <source>
        <dbReference type="SAM" id="MobiDB-lite"/>
    </source>
</evidence>
<dbReference type="EMBL" id="CP114014">
    <property type="protein sequence ID" value="XAY04985.1"/>
    <property type="molecule type" value="Genomic_DNA"/>
</dbReference>
<proteinExistence type="predicted"/>
<dbReference type="InterPro" id="IPR011033">
    <property type="entry name" value="PRC_barrel-like_sf"/>
</dbReference>
<dbReference type="SUPFAM" id="SSF50346">
    <property type="entry name" value="PRC-barrel domain"/>
    <property type="match status" value="1"/>
</dbReference>
<evidence type="ECO:0000256" key="1">
    <source>
        <dbReference type="PROSITE-ProRule" id="PRU00169"/>
    </source>
</evidence>
<name>A0AAU7ATL4_9ACTN</name>
<feature type="region of interest" description="Disordered" evidence="2">
    <location>
        <begin position="324"/>
        <end position="349"/>
    </location>
</feature>